<gene>
    <name evidence="3" type="ORF">GCM10011452_35090</name>
</gene>
<name>A0A918J2V9_9RHOB</name>
<dbReference type="InterPro" id="IPR011856">
    <property type="entry name" value="tRNA_endonuc-like_dom_sf"/>
</dbReference>
<evidence type="ECO:0000256" key="2">
    <source>
        <dbReference type="HAMAP-Rule" id="MF_00048"/>
    </source>
</evidence>
<dbReference type="Proteomes" id="UP000628984">
    <property type="component" value="Unassembled WGS sequence"/>
</dbReference>
<dbReference type="HAMAP" id="MF_00048">
    <property type="entry name" value="UPF0102"/>
    <property type="match status" value="1"/>
</dbReference>
<dbReference type="PANTHER" id="PTHR34039">
    <property type="entry name" value="UPF0102 PROTEIN YRAN"/>
    <property type="match status" value="1"/>
</dbReference>
<dbReference type="PANTHER" id="PTHR34039:SF1">
    <property type="entry name" value="UPF0102 PROTEIN YRAN"/>
    <property type="match status" value="1"/>
</dbReference>
<proteinExistence type="inferred from homology"/>
<organism evidence="3 4">
    <name type="scientific">Gemmobacter lanyuensis</name>
    <dbReference type="NCBI Taxonomy" id="1054497"/>
    <lineage>
        <taxon>Bacteria</taxon>
        <taxon>Pseudomonadati</taxon>
        <taxon>Pseudomonadota</taxon>
        <taxon>Alphaproteobacteria</taxon>
        <taxon>Rhodobacterales</taxon>
        <taxon>Paracoccaceae</taxon>
        <taxon>Gemmobacter</taxon>
    </lineage>
</organism>
<evidence type="ECO:0000256" key="1">
    <source>
        <dbReference type="ARBA" id="ARBA00006738"/>
    </source>
</evidence>
<comment type="similarity">
    <text evidence="1 2">Belongs to the UPF0102 family.</text>
</comment>
<dbReference type="EMBL" id="BMYQ01000016">
    <property type="protein sequence ID" value="GGW43797.1"/>
    <property type="molecule type" value="Genomic_DNA"/>
</dbReference>
<protein>
    <recommendedName>
        <fullName evidence="2">UPF0102 protein GCM10011452_35090</fullName>
    </recommendedName>
</protein>
<dbReference type="Gene3D" id="3.40.1350.10">
    <property type="match status" value="1"/>
</dbReference>
<reference evidence="3" key="2">
    <citation type="submission" date="2020-09" db="EMBL/GenBank/DDBJ databases">
        <authorList>
            <person name="Sun Q."/>
            <person name="Kim S."/>
        </authorList>
    </citation>
    <scope>NUCLEOTIDE SEQUENCE</scope>
    <source>
        <strain evidence="3">KCTC 23714</strain>
    </source>
</reference>
<accession>A0A918J2V9</accession>
<dbReference type="AlphaFoldDB" id="A0A918J2V9"/>
<dbReference type="SUPFAM" id="SSF52980">
    <property type="entry name" value="Restriction endonuclease-like"/>
    <property type="match status" value="1"/>
</dbReference>
<dbReference type="RefSeq" id="WP_189635185.1">
    <property type="nucleotide sequence ID" value="NZ_BMYQ01000016.1"/>
</dbReference>
<dbReference type="InterPro" id="IPR011335">
    <property type="entry name" value="Restrct_endonuc-II-like"/>
</dbReference>
<evidence type="ECO:0000313" key="4">
    <source>
        <dbReference type="Proteomes" id="UP000628984"/>
    </source>
</evidence>
<sequence>MRQDQGRTAFHAGVAAEGSVERLYERAGRPILARRWRGQSGEIDLVARDGDAVVFIEVKKSSTHARAAEHLCPRQMARIYAAASEYLAREPKGQLTPARFDVALVDQVGRIEILENAFAA</sequence>
<dbReference type="InterPro" id="IPR003509">
    <property type="entry name" value="UPF0102_YraN-like"/>
</dbReference>
<reference evidence="3" key="1">
    <citation type="journal article" date="2014" name="Int. J. Syst. Evol. Microbiol.">
        <title>Complete genome sequence of Corynebacterium casei LMG S-19264T (=DSM 44701T), isolated from a smear-ripened cheese.</title>
        <authorList>
            <consortium name="US DOE Joint Genome Institute (JGI-PGF)"/>
            <person name="Walter F."/>
            <person name="Albersmeier A."/>
            <person name="Kalinowski J."/>
            <person name="Ruckert C."/>
        </authorList>
    </citation>
    <scope>NUCLEOTIDE SEQUENCE</scope>
    <source>
        <strain evidence="3">KCTC 23714</strain>
    </source>
</reference>
<comment type="caution">
    <text evidence="3">The sequence shown here is derived from an EMBL/GenBank/DDBJ whole genome shotgun (WGS) entry which is preliminary data.</text>
</comment>
<dbReference type="GO" id="GO:0003676">
    <property type="term" value="F:nucleic acid binding"/>
    <property type="evidence" value="ECO:0007669"/>
    <property type="project" value="InterPro"/>
</dbReference>
<dbReference type="Pfam" id="PF02021">
    <property type="entry name" value="UPF0102"/>
    <property type="match status" value="1"/>
</dbReference>
<evidence type="ECO:0000313" key="3">
    <source>
        <dbReference type="EMBL" id="GGW43797.1"/>
    </source>
</evidence>
<keyword evidence="4" id="KW-1185">Reference proteome</keyword>